<dbReference type="PIRSF" id="PIRSF002741">
    <property type="entry name" value="MppA"/>
    <property type="match status" value="1"/>
</dbReference>
<dbReference type="Pfam" id="PF00496">
    <property type="entry name" value="SBP_bac_5"/>
    <property type="match status" value="1"/>
</dbReference>
<reference evidence="7 8" key="1">
    <citation type="submission" date="2015-12" db="EMBL/GenBank/DDBJ databases">
        <authorList>
            <person name="Shamseldin A."/>
            <person name="Moawad H."/>
            <person name="Abd El-Rahim W.M."/>
            <person name="Sadowsky M.J."/>
        </authorList>
    </citation>
    <scope>NUCLEOTIDE SEQUENCE [LARGE SCALE GENOMIC DNA]</scope>
    <source>
        <strain evidence="7 8">SJ5A-1</strain>
    </source>
</reference>
<dbReference type="InterPro" id="IPR039424">
    <property type="entry name" value="SBP_5"/>
</dbReference>
<dbReference type="GO" id="GO:1904680">
    <property type="term" value="F:peptide transmembrane transporter activity"/>
    <property type="evidence" value="ECO:0007669"/>
    <property type="project" value="TreeGrafter"/>
</dbReference>
<evidence type="ECO:0000313" key="8">
    <source>
        <dbReference type="Proteomes" id="UP000054396"/>
    </source>
</evidence>
<dbReference type="PANTHER" id="PTHR30290">
    <property type="entry name" value="PERIPLASMIC BINDING COMPONENT OF ABC TRANSPORTER"/>
    <property type="match status" value="1"/>
</dbReference>
<feature type="signal peptide" evidence="5">
    <location>
        <begin position="1"/>
        <end position="22"/>
    </location>
</feature>
<keyword evidence="8" id="KW-1185">Reference proteome</keyword>
<protein>
    <submittedName>
        <fullName evidence="7">Peptide ABC transporter</fullName>
    </submittedName>
</protein>
<keyword evidence="4 5" id="KW-0732">Signal</keyword>
<gene>
    <name evidence="7" type="ORF">AVJ23_04300</name>
</gene>
<evidence type="ECO:0000256" key="1">
    <source>
        <dbReference type="ARBA" id="ARBA00004418"/>
    </source>
</evidence>
<dbReference type="STRING" id="1685382.AVJ23_04300"/>
<dbReference type="GO" id="GO:0030288">
    <property type="term" value="C:outer membrane-bounded periplasmic space"/>
    <property type="evidence" value="ECO:0007669"/>
    <property type="project" value="UniProtKB-ARBA"/>
</dbReference>
<dbReference type="OrthoDB" id="9803988at2"/>
<dbReference type="AlphaFoldDB" id="A0A0W7WMQ1"/>
<dbReference type="Proteomes" id="UP000054396">
    <property type="component" value="Unassembled WGS sequence"/>
</dbReference>
<dbReference type="RefSeq" id="WP_058860926.1">
    <property type="nucleotide sequence ID" value="NZ_LPXO01000002.1"/>
</dbReference>
<name>A0A0W7WMQ1_9RHOB</name>
<dbReference type="PANTHER" id="PTHR30290:SF9">
    <property type="entry name" value="OLIGOPEPTIDE-BINDING PROTEIN APPA"/>
    <property type="match status" value="1"/>
</dbReference>
<dbReference type="Gene3D" id="3.90.76.10">
    <property type="entry name" value="Dipeptide-binding Protein, Domain 1"/>
    <property type="match status" value="1"/>
</dbReference>
<dbReference type="Gene3D" id="3.40.190.10">
    <property type="entry name" value="Periplasmic binding protein-like II"/>
    <property type="match status" value="1"/>
</dbReference>
<evidence type="ECO:0000256" key="5">
    <source>
        <dbReference type="SAM" id="SignalP"/>
    </source>
</evidence>
<evidence type="ECO:0000313" key="7">
    <source>
        <dbReference type="EMBL" id="KUF11809.1"/>
    </source>
</evidence>
<comment type="similarity">
    <text evidence="2">Belongs to the bacterial solute-binding protein 5 family.</text>
</comment>
<dbReference type="InterPro" id="IPR000914">
    <property type="entry name" value="SBP_5_dom"/>
</dbReference>
<dbReference type="Gene3D" id="3.10.105.10">
    <property type="entry name" value="Dipeptide-binding Protein, Domain 3"/>
    <property type="match status" value="1"/>
</dbReference>
<sequence>MRPLTGLLTGVAITVLALPAFARDVTIDLTGEPSSLDPHMQWNPDSYYVYRNIFDNVVTRDNDGAIVPQIATEWNYASETELVLTIRDGVTFHDGEPLTAEDVAFSVNRIIDPEFGSPQLGQFNQIEMAEVMEGNKVKLTTKGPYPALLAQLVKLSVVPQHIVEEVGKDAFNEAPVGSGPYSFEDWNRGVSVTLAKNDSYWGEDGPFDNAVFRAVPDAATRIANLQAGTADLVVGLDSDGAMQLAGNPAVKALSTPTERVAFMGMNLDKPPFSDPELRRAASLAIDSVAIAEGLLGAGEVPMAQLSSPAHFGYAPDIAPFEYDPEQAAEIVASKSEMAATPATFATAPVFDQRVVQALQQMLNDVGFNISISMTDMPTYLAAARAPDRAERPELNFGRWSCACQDADGIAYPLLHSGSSWSRVSNAELDALLEEARTSLDENVRLAAYEKVHQIVRDDYLVRPIYQAAVLYGARAELEFEPTANESMFLNRMSWSE</sequence>
<dbReference type="EMBL" id="LPXO01000002">
    <property type="protein sequence ID" value="KUF11809.1"/>
    <property type="molecule type" value="Genomic_DNA"/>
</dbReference>
<proteinExistence type="inferred from homology"/>
<dbReference type="GO" id="GO:0015833">
    <property type="term" value="P:peptide transport"/>
    <property type="evidence" value="ECO:0007669"/>
    <property type="project" value="TreeGrafter"/>
</dbReference>
<keyword evidence="3" id="KW-0813">Transport</keyword>
<dbReference type="InterPro" id="IPR030678">
    <property type="entry name" value="Peptide/Ni-bd"/>
</dbReference>
<evidence type="ECO:0000256" key="4">
    <source>
        <dbReference type="ARBA" id="ARBA00022729"/>
    </source>
</evidence>
<evidence type="ECO:0000259" key="6">
    <source>
        <dbReference type="Pfam" id="PF00496"/>
    </source>
</evidence>
<evidence type="ECO:0000256" key="2">
    <source>
        <dbReference type="ARBA" id="ARBA00005695"/>
    </source>
</evidence>
<dbReference type="SUPFAM" id="SSF53850">
    <property type="entry name" value="Periplasmic binding protein-like II"/>
    <property type="match status" value="1"/>
</dbReference>
<dbReference type="GO" id="GO:0043190">
    <property type="term" value="C:ATP-binding cassette (ABC) transporter complex"/>
    <property type="evidence" value="ECO:0007669"/>
    <property type="project" value="InterPro"/>
</dbReference>
<organism evidence="7 8">
    <name type="scientific">Pseudoponticoccus marisrubri</name>
    <dbReference type="NCBI Taxonomy" id="1685382"/>
    <lineage>
        <taxon>Bacteria</taxon>
        <taxon>Pseudomonadati</taxon>
        <taxon>Pseudomonadota</taxon>
        <taxon>Alphaproteobacteria</taxon>
        <taxon>Rhodobacterales</taxon>
        <taxon>Roseobacteraceae</taxon>
        <taxon>Pseudoponticoccus</taxon>
    </lineage>
</organism>
<evidence type="ECO:0000256" key="3">
    <source>
        <dbReference type="ARBA" id="ARBA00022448"/>
    </source>
</evidence>
<accession>A0A0W7WMQ1</accession>
<feature type="chain" id="PRO_5006936486" evidence="5">
    <location>
        <begin position="23"/>
        <end position="496"/>
    </location>
</feature>
<feature type="domain" description="Solute-binding protein family 5" evidence="6">
    <location>
        <begin position="66"/>
        <end position="418"/>
    </location>
</feature>
<comment type="subcellular location">
    <subcellularLocation>
        <location evidence="1">Periplasm</location>
    </subcellularLocation>
</comment>
<comment type="caution">
    <text evidence="7">The sequence shown here is derived from an EMBL/GenBank/DDBJ whole genome shotgun (WGS) entry which is preliminary data.</text>
</comment>